<feature type="region of interest" description="Disordered" evidence="1">
    <location>
        <begin position="1"/>
        <end position="184"/>
    </location>
</feature>
<feature type="compositionally biased region" description="Acidic residues" evidence="1">
    <location>
        <begin position="536"/>
        <end position="554"/>
    </location>
</feature>
<organism evidence="2 3">
    <name type="scientific">Amblyomma americanum</name>
    <name type="common">Lone star tick</name>
    <dbReference type="NCBI Taxonomy" id="6943"/>
    <lineage>
        <taxon>Eukaryota</taxon>
        <taxon>Metazoa</taxon>
        <taxon>Ecdysozoa</taxon>
        <taxon>Arthropoda</taxon>
        <taxon>Chelicerata</taxon>
        <taxon>Arachnida</taxon>
        <taxon>Acari</taxon>
        <taxon>Parasitiformes</taxon>
        <taxon>Ixodida</taxon>
        <taxon>Ixodoidea</taxon>
        <taxon>Ixodidae</taxon>
        <taxon>Amblyomminae</taxon>
        <taxon>Amblyomma</taxon>
    </lineage>
</organism>
<dbReference type="AlphaFoldDB" id="A0AAQ4DXQ6"/>
<feature type="compositionally biased region" description="Basic and acidic residues" evidence="1">
    <location>
        <begin position="882"/>
        <end position="894"/>
    </location>
</feature>
<feature type="region of interest" description="Disordered" evidence="1">
    <location>
        <begin position="380"/>
        <end position="559"/>
    </location>
</feature>
<feature type="non-terminal residue" evidence="2">
    <location>
        <position position="1054"/>
    </location>
</feature>
<proteinExistence type="predicted"/>
<feature type="compositionally biased region" description="Basic and acidic residues" evidence="1">
    <location>
        <begin position="170"/>
        <end position="184"/>
    </location>
</feature>
<protein>
    <submittedName>
        <fullName evidence="2">Uncharacterized protein</fullName>
    </submittedName>
</protein>
<comment type="caution">
    <text evidence="2">The sequence shown here is derived from an EMBL/GenBank/DDBJ whole genome shotgun (WGS) entry which is preliminary data.</text>
</comment>
<sequence length="1054" mass="119641">MTTSTDNASTTTVSEPTSSDRPSPRRGAVKKDGKGKKKKGAKGDRGAGLLGLPADAFKFPNALRLPGSTTSESDLGPTPSTSVDSGPSSGPSSEGEFSFSQTTKKNTAKNARSPTGSKLLNSKKKDQETSPLKKSKGKNVVDKESPRKKPKDKAPKIEEVSSPKKSKGKAALEPESPRKKVKDKIFVDEGLPLKKGKDKIFIEEQSPRKKVKEKTVVEQELVVKKGKEKIFIVEESPLKKMKEKALVDKELPPKKGKDKILIVEESPHKKMKEKALVGEELPPKKGKNKILIVEESPRKKMKEKVLVDEELPPKKGKDKILIVEESPRKKMKEKALVDEELPPMKGKDRILILEESPRKKVKDFVEKEFSLKKGKDKIIIVEEESPRKKAKAKILKDEQSPRKKAKDKIPKDEESPHKVKIAMDEESPRKKIKEKVIKDEESPRKKAKDKPPKEEEPLRQKDISAKEEESPRKKAKDKIPVEEPSPRKKSKEKAIKDKSFTDKKSKKKKQVESEEDSSTPAEKPKKSKMSKKPLSDADDSDLDDSEIDDSELVDSELKPVEHKHSESKFILYLGDKDGSNNYGSRQGVSSTSITDASYDFARFYLDCKERQKRRDLQDRGSQRSDTYLILNKCCRCGAGSEMVGEITGKLPACQYCLEEMGFSRRTPPTRTRSFRVVDRTYDTVNASNMLLEPVYSRSACNTEVSELRRYCDPSDKVFLCGSSVAMDGSDKYGDLPEDNYKPAWREARRLKPAEGLHRRRSFYSHPRASVEPDTPTIPELRIRISRERQPRNREFMRSSSRLLDAPPESQRSGRSSRRYRRRESRHSQSLMLGDTREGGWDTDYDSSQEEMWLHKDARVSPDSTRPKTREREERKGRRFKQRERLRDQEAEEGKANTQRDMSDDIILEGFPADESPNEVPSGNAGAGLTSAAEANEPEPEEVAQQAWERYARDYKRFQENLAEWKYEQEKAHRRRLRDGGDDRPRRPVTPPMPNASMHTGFEKGSSHMSSEERRSKKDEDAMHIRIAVSPSRRSRLMVNEVTSSWTPGPFPPVG</sequence>
<feature type="compositionally biased region" description="Low complexity" evidence="1">
    <location>
        <begin position="76"/>
        <end position="100"/>
    </location>
</feature>
<feature type="region of interest" description="Disordered" evidence="1">
    <location>
        <begin position="965"/>
        <end position="1054"/>
    </location>
</feature>
<feature type="region of interest" description="Disordered" evidence="1">
    <location>
        <begin position="758"/>
        <end position="946"/>
    </location>
</feature>
<evidence type="ECO:0000313" key="3">
    <source>
        <dbReference type="Proteomes" id="UP001321473"/>
    </source>
</evidence>
<keyword evidence="3" id="KW-1185">Reference proteome</keyword>
<accession>A0AAQ4DXQ6</accession>
<name>A0AAQ4DXQ6_AMBAM</name>
<feature type="compositionally biased region" description="Low complexity" evidence="1">
    <location>
        <begin position="1"/>
        <end position="14"/>
    </location>
</feature>
<feature type="compositionally biased region" description="Basic and acidic residues" evidence="1">
    <location>
        <begin position="1000"/>
        <end position="1023"/>
    </location>
</feature>
<evidence type="ECO:0000256" key="1">
    <source>
        <dbReference type="SAM" id="MobiDB-lite"/>
    </source>
</evidence>
<feature type="compositionally biased region" description="Basic residues" evidence="1">
    <location>
        <begin position="814"/>
        <end position="824"/>
    </location>
</feature>
<feature type="compositionally biased region" description="Basic and acidic residues" evidence="1">
    <location>
        <begin position="139"/>
        <end position="162"/>
    </location>
</feature>
<feature type="compositionally biased region" description="Basic and acidic residues" evidence="1">
    <location>
        <begin position="394"/>
        <end position="503"/>
    </location>
</feature>
<dbReference type="EMBL" id="JARKHS020025631">
    <property type="protein sequence ID" value="KAK8767246.1"/>
    <property type="molecule type" value="Genomic_DNA"/>
</dbReference>
<reference evidence="2 3" key="1">
    <citation type="journal article" date="2023" name="Arcadia Sci">
        <title>De novo assembly of a long-read Amblyomma americanum tick genome.</title>
        <authorList>
            <person name="Chou S."/>
            <person name="Poskanzer K.E."/>
            <person name="Rollins M."/>
            <person name="Thuy-Boun P.S."/>
        </authorList>
    </citation>
    <scope>NUCLEOTIDE SEQUENCE [LARGE SCALE GENOMIC DNA]</scope>
    <source>
        <strain evidence="2">F_SG_1</strain>
        <tissue evidence="2">Salivary glands</tissue>
    </source>
</reference>
<evidence type="ECO:0000313" key="2">
    <source>
        <dbReference type="EMBL" id="KAK8767246.1"/>
    </source>
</evidence>
<feature type="compositionally biased region" description="Basic and acidic residues" evidence="1">
    <location>
        <begin position="851"/>
        <end position="875"/>
    </location>
</feature>
<dbReference type="Proteomes" id="UP001321473">
    <property type="component" value="Unassembled WGS sequence"/>
</dbReference>
<feature type="compositionally biased region" description="Basic and acidic residues" evidence="1">
    <location>
        <begin position="780"/>
        <end position="796"/>
    </location>
</feature>
<gene>
    <name evidence="2" type="ORF">V5799_005973</name>
</gene>
<feature type="compositionally biased region" description="Polar residues" evidence="1">
    <location>
        <begin position="101"/>
        <end position="120"/>
    </location>
</feature>